<evidence type="ECO:0000256" key="6">
    <source>
        <dbReference type="RuleBase" id="RU000454"/>
    </source>
</evidence>
<evidence type="ECO:0000256" key="4">
    <source>
        <dbReference type="ARBA" id="ARBA00022801"/>
    </source>
</evidence>
<feature type="compositionally biased region" description="Gly residues" evidence="7">
    <location>
        <begin position="480"/>
        <end position="492"/>
    </location>
</feature>
<dbReference type="InterPro" id="IPR021109">
    <property type="entry name" value="Peptidase_aspartic_dom_sf"/>
</dbReference>
<evidence type="ECO:0000313" key="11">
    <source>
        <dbReference type="Proteomes" id="UP000284842"/>
    </source>
</evidence>
<reference evidence="10 11" key="1">
    <citation type="journal article" date="2018" name="Evol. Lett.">
        <title>Horizontal gene cluster transfer increased hallucinogenic mushroom diversity.</title>
        <authorList>
            <person name="Reynolds H.T."/>
            <person name="Vijayakumar V."/>
            <person name="Gluck-Thaler E."/>
            <person name="Korotkin H.B."/>
            <person name="Matheny P.B."/>
            <person name="Slot J.C."/>
        </authorList>
    </citation>
    <scope>NUCLEOTIDE SEQUENCE [LARGE SCALE GENOMIC DNA]</scope>
    <source>
        <strain evidence="10 11">2629</strain>
    </source>
</reference>
<organism evidence="10 11">
    <name type="scientific">Panaeolus cyanescens</name>
    <dbReference type="NCBI Taxonomy" id="181874"/>
    <lineage>
        <taxon>Eukaryota</taxon>
        <taxon>Fungi</taxon>
        <taxon>Dikarya</taxon>
        <taxon>Basidiomycota</taxon>
        <taxon>Agaricomycotina</taxon>
        <taxon>Agaricomycetes</taxon>
        <taxon>Agaricomycetidae</taxon>
        <taxon>Agaricales</taxon>
        <taxon>Agaricineae</taxon>
        <taxon>Galeropsidaceae</taxon>
        <taxon>Panaeolus</taxon>
    </lineage>
</organism>
<evidence type="ECO:0000256" key="8">
    <source>
        <dbReference type="SAM" id="SignalP"/>
    </source>
</evidence>
<feature type="active site" evidence="5">
    <location>
        <position position="299"/>
    </location>
</feature>
<evidence type="ECO:0000256" key="5">
    <source>
        <dbReference type="PIRSR" id="PIRSR601461-1"/>
    </source>
</evidence>
<name>A0A409VA66_9AGAR</name>
<dbReference type="FunCoup" id="A0A409VA66">
    <property type="interactions" value="41"/>
</dbReference>
<dbReference type="PANTHER" id="PTHR47966">
    <property type="entry name" value="BETA-SITE APP-CLEAVING ENZYME, ISOFORM A-RELATED"/>
    <property type="match status" value="1"/>
</dbReference>
<sequence length="492" mass="50361">MAPLTFALPLLLLPVISVVAEPIHVPLSRRAPSGPLNLSAEAEKLRYRYGFKKHDNLKELFNVGRIGKRASSVGIPVVNQGGDASYFGSVSIGTPAQTFNVILDTGSSDLWVTDTTCQNCDRVTPLFDSSKSSSFKASSGFNSDIVIHYGSGAVGGTLSSDTVTMGGFTLPSQAFLTADRITDGLLDGSVSGIMGLAFDTIASTQATPFWQKLAQDGQFTDPEMAFWLTRVTDARSQTDERPGGVFTLGGTNTTLFSGDVEFHDLTGQPSFWLLTLSGVTVQGKSVQITSGDSALSAIDTGTTLIGGPSNDVAAIWAAVPGSAPSQFNQGFFTFPCNTDVTVTLSFGGKAWAINTQDMNLGPESPTGNGPCAGAIFDLSQGSNISPGSGNPNWVVGDTFLKNVYSVFRMTPPSVGFAQLSTFAGGSGSGAASVPPGTIPASSTPVVLTTSSPSLPSSPPAISPPVVTITVDPSTAPGTSTAGGSGGSGSAGA</sequence>
<feature type="region of interest" description="Disordered" evidence="7">
    <location>
        <begin position="443"/>
        <end position="492"/>
    </location>
</feature>
<protein>
    <recommendedName>
        <fullName evidence="9">Peptidase A1 domain-containing protein</fullName>
    </recommendedName>
</protein>
<keyword evidence="3 6" id="KW-0064">Aspartyl protease</keyword>
<evidence type="ECO:0000256" key="3">
    <source>
        <dbReference type="ARBA" id="ARBA00022750"/>
    </source>
</evidence>
<gene>
    <name evidence="10" type="ORF">CVT24_004242</name>
</gene>
<dbReference type="PANTHER" id="PTHR47966:SF6">
    <property type="entry name" value="PEPTIDASE A1 DOMAIN-CONTAINING PROTEIN"/>
    <property type="match status" value="1"/>
</dbReference>
<dbReference type="PROSITE" id="PS00141">
    <property type="entry name" value="ASP_PROTEASE"/>
    <property type="match status" value="1"/>
</dbReference>
<dbReference type="PRINTS" id="PR00792">
    <property type="entry name" value="PEPSIN"/>
</dbReference>
<dbReference type="InterPro" id="IPR001969">
    <property type="entry name" value="Aspartic_peptidase_AS"/>
</dbReference>
<dbReference type="InterPro" id="IPR033121">
    <property type="entry name" value="PEPTIDASE_A1"/>
</dbReference>
<dbReference type="GO" id="GO:0006508">
    <property type="term" value="P:proteolysis"/>
    <property type="evidence" value="ECO:0007669"/>
    <property type="project" value="UniProtKB-KW"/>
</dbReference>
<keyword evidence="8" id="KW-0732">Signal</keyword>
<dbReference type="Pfam" id="PF00026">
    <property type="entry name" value="Asp"/>
    <property type="match status" value="1"/>
</dbReference>
<dbReference type="Gene3D" id="2.40.70.10">
    <property type="entry name" value="Acid Proteases"/>
    <property type="match status" value="2"/>
</dbReference>
<dbReference type="InterPro" id="IPR001461">
    <property type="entry name" value="Aspartic_peptidase_A1"/>
</dbReference>
<dbReference type="EMBL" id="NHTK01006112">
    <property type="protein sequence ID" value="PPQ63733.1"/>
    <property type="molecule type" value="Genomic_DNA"/>
</dbReference>
<feature type="compositionally biased region" description="Low complexity" evidence="7">
    <location>
        <begin position="443"/>
        <end position="454"/>
    </location>
</feature>
<dbReference type="GO" id="GO:0004190">
    <property type="term" value="F:aspartic-type endopeptidase activity"/>
    <property type="evidence" value="ECO:0007669"/>
    <property type="project" value="UniProtKB-KW"/>
</dbReference>
<keyword evidence="4 6" id="KW-0378">Hydrolase</keyword>
<evidence type="ECO:0000256" key="2">
    <source>
        <dbReference type="ARBA" id="ARBA00022670"/>
    </source>
</evidence>
<dbReference type="CDD" id="cd05471">
    <property type="entry name" value="pepsin_like"/>
    <property type="match status" value="1"/>
</dbReference>
<dbReference type="PROSITE" id="PS51767">
    <property type="entry name" value="PEPTIDASE_A1"/>
    <property type="match status" value="1"/>
</dbReference>
<dbReference type="AlphaFoldDB" id="A0A409VA66"/>
<keyword evidence="2 6" id="KW-0645">Protease</keyword>
<dbReference type="InParanoid" id="A0A409VA66"/>
<evidence type="ECO:0000313" key="10">
    <source>
        <dbReference type="EMBL" id="PPQ63733.1"/>
    </source>
</evidence>
<comment type="similarity">
    <text evidence="1 6">Belongs to the peptidase A1 family.</text>
</comment>
<evidence type="ECO:0000256" key="1">
    <source>
        <dbReference type="ARBA" id="ARBA00007447"/>
    </source>
</evidence>
<evidence type="ECO:0000259" key="9">
    <source>
        <dbReference type="PROSITE" id="PS51767"/>
    </source>
</evidence>
<accession>A0A409VA66</accession>
<comment type="caution">
    <text evidence="10">The sequence shown here is derived from an EMBL/GenBank/DDBJ whole genome shotgun (WGS) entry which is preliminary data.</text>
</comment>
<feature type="compositionally biased region" description="Low complexity" evidence="7">
    <location>
        <begin position="463"/>
        <end position="479"/>
    </location>
</feature>
<feature type="chain" id="PRO_5019375835" description="Peptidase A1 domain-containing protein" evidence="8">
    <location>
        <begin position="21"/>
        <end position="492"/>
    </location>
</feature>
<feature type="active site" evidence="5">
    <location>
        <position position="104"/>
    </location>
</feature>
<evidence type="ECO:0000256" key="7">
    <source>
        <dbReference type="SAM" id="MobiDB-lite"/>
    </source>
</evidence>
<feature type="domain" description="Peptidase A1" evidence="9">
    <location>
        <begin position="86"/>
        <end position="417"/>
    </location>
</feature>
<keyword evidence="11" id="KW-1185">Reference proteome</keyword>
<proteinExistence type="inferred from homology"/>
<dbReference type="Proteomes" id="UP000284842">
    <property type="component" value="Unassembled WGS sequence"/>
</dbReference>
<dbReference type="FunFam" id="2.40.70.10:FF:000115">
    <property type="entry name" value="Lysosomal aspartic protease"/>
    <property type="match status" value="1"/>
</dbReference>
<dbReference type="InterPro" id="IPR034164">
    <property type="entry name" value="Pepsin-like_dom"/>
</dbReference>
<dbReference type="OrthoDB" id="771136at2759"/>
<dbReference type="SUPFAM" id="SSF50630">
    <property type="entry name" value="Acid proteases"/>
    <property type="match status" value="1"/>
</dbReference>
<feature type="signal peptide" evidence="8">
    <location>
        <begin position="1"/>
        <end position="20"/>
    </location>
</feature>